<dbReference type="GO" id="GO:0006355">
    <property type="term" value="P:regulation of DNA-templated transcription"/>
    <property type="evidence" value="ECO:0007669"/>
    <property type="project" value="InterPro"/>
</dbReference>
<dbReference type="PANTHER" id="PTHR10985">
    <property type="entry name" value="BASIC HELIX-LOOP-HELIX TRANSCRIPTION FACTOR, HES-RELATED"/>
    <property type="match status" value="1"/>
</dbReference>
<proteinExistence type="inferred from homology"/>
<keyword evidence="8" id="KW-0539">Nucleus</keyword>
<evidence type="ECO:0000256" key="5">
    <source>
        <dbReference type="ARBA" id="ARBA00023015"/>
    </source>
</evidence>
<evidence type="ECO:0000313" key="13">
    <source>
        <dbReference type="EMBL" id="KAG8225249.1"/>
    </source>
</evidence>
<comment type="similarity">
    <text evidence="9">Belongs to the HEY family.</text>
</comment>
<comment type="subcellular location">
    <subcellularLocation>
        <location evidence="1">Nucleus</location>
    </subcellularLocation>
</comment>
<evidence type="ECO:0000313" key="14">
    <source>
        <dbReference type="Proteomes" id="UP000792457"/>
    </source>
</evidence>
<reference evidence="13" key="1">
    <citation type="submission" date="2013-04" db="EMBL/GenBank/DDBJ databases">
        <authorList>
            <person name="Qu J."/>
            <person name="Murali S.C."/>
            <person name="Bandaranaike D."/>
            <person name="Bellair M."/>
            <person name="Blankenburg K."/>
            <person name="Chao H."/>
            <person name="Dinh H."/>
            <person name="Doddapaneni H."/>
            <person name="Downs B."/>
            <person name="Dugan-Rocha S."/>
            <person name="Elkadiri S."/>
            <person name="Gnanaolivu R.D."/>
            <person name="Hernandez B."/>
            <person name="Javaid M."/>
            <person name="Jayaseelan J.C."/>
            <person name="Lee S."/>
            <person name="Li M."/>
            <person name="Ming W."/>
            <person name="Munidasa M."/>
            <person name="Muniz J."/>
            <person name="Nguyen L."/>
            <person name="Ongeri F."/>
            <person name="Osuji N."/>
            <person name="Pu L.-L."/>
            <person name="Puazo M."/>
            <person name="Qu C."/>
            <person name="Quiroz J."/>
            <person name="Raj R."/>
            <person name="Weissenberger G."/>
            <person name="Xin Y."/>
            <person name="Zou X."/>
            <person name="Han Y."/>
            <person name="Richards S."/>
            <person name="Worley K."/>
            <person name="Muzny D."/>
            <person name="Gibbs R."/>
        </authorList>
    </citation>
    <scope>NUCLEOTIDE SEQUENCE</scope>
    <source>
        <strain evidence="13">Sampled in the wild</strain>
    </source>
</reference>
<dbReference type="Pfam" id="PF07527">
    <property type="entry name" value="Hairy_orange"/>
    <property type="match status" value="1"/>
</dbReference>
<dbReference type="GO" id="GO:0003677">
    <property type="term" value="F:DNA binding"/>
    <property type="evidence" value="ECO:0007669"/>
    <property type="project" value="UniProtKB-KW"/>
</dbReference>
<comment type="caution">
    <text evidence="13">The sequence shown here is derived from an EMBL/GenBank/DDBJ whole genome shotgun (WGS) entry which is preliminary data.</text>
</comment>
<dbReference type="Gene3D" id="4.10.280.10">
    <property type="entry name" value="Helix-loop-helix DNA-binding domain"/>
    <property type="match status" value="1"/>
</dbReference>
<keyword evidence="3" id="KW-0678">Repressor</keyword>
<dbReference type="GO" id="GO:0032502">
    <property type="term" value="P:developmental process"/>
    <property type="evidence" value="ECO:0007669"/>
    <property type="project" value="UniProtKB-ARBA"/>
</dbReference>
<dbReference type="SUPFAM" id="SSF47459">
    <property type="entry name" value="HLH, helix-loop-helix DNA-binding domain"/>
    <property type="match status" value="1"/>
</dbReference>
<feature type="compositionally biased region" description="Low complexity" evidence="10">
    <location>
        <begin position="296"/>
        <end position="313"/>
    </location>
</feature>
<dbReference type="SMART" id="SM00353">
    <property type="entry name" value="HLH"/>
    <property type="match status" value="1"/>
</dbReference>
<reference evidence="13" key="2">
    <citation type="submission" date="2017-10" db="EMBL/GenBank/DDBJ databases">
        <title>Ladona fulva Genome sequencing and assembly.</title>
        <authorList>
            <person name="Murali S."/>
            <person name="Richards S."/>
            <person name="Bandaranaike D."/>
            <person name="Bellair M."/>
            <person name="Blankenburg K."/>
            <person name="Chao H."/>
            <person name="Dinh H."/>
            <person name="Doddapaneni H."/>
            <person name="Dugan-Rocha S."/>
            <person name="Elkadiri S."/>
            <person name="Gnanaolivu R."/>
            <person name="Hernandez B."/>
            <person name="Skinner E."/>
            <person name="Javaid M."/>
            <person name="Lee S."/>
            <person name="Li M."/>
            <person name="Ming W."/>
            <person name="Munidasa M."/>
            <person name="Muniz J."/>
            <person name="Nguyen L."/>
            <person name="Hughes D."/>
            <person name="Osuji N."/>
            <person name="Pu L.-L."/>
            <person name="Puazo M."/>
            <person name="Qu C."/>
            <person name="Quiroz J."/>
            <person name="Raj R."/>
            <person name="Weissenberger G."/>
            <person name="Xin Y."/>
            <person name="Zou X."/>
            <person name="Han Y."/>
            <person name="Worley K."/>
            <person name="Muzny D."/>
            <person name="Gibbs R."/>
        </authorList>
    </citation>
    <scope>NUCLEOTIDE SEQUENCE</scope>
    <source>
        <strain evidence="13">Sampled in the wild</strain>
    </source>
</reference>
<dbReference type="Proteomes" id="UP000792457">
    <property type="component" value="Unassembled WGS sequence"/>
</dbReference>
<keyword evidence="5" id="KW-0805">Transcription regulation</keyword>
<evidence type="ECO:0000256" key="3">
    <source>
        <dbReference type="ARBA" id="ARBA00022491"/>
    </source>
</evidence>
<evidence type="ECO:0000256" key="4">
    <source>
        <dbReference type="ARBA" id="ARBA00022976"/>
    </source>
</evidence>
<dbReference type="FunFam" id="4.10.280.10:FF:000012">
    <property type="entry name" value="hairy/enhancer-of-split related with YRPW motif protein 1"/>
    <property type="match status" value="1"/>
</dbReference>
<feature type="region of interest" description="Disordered" evidence="10">
    <location>
        <begin position="439"/>
        <end position="481"/>
    </location>
</feature>
<evidence type="ECO:0000259" key="11">
    <source>
        <dbReference type="PROSITE" id="PS50888"/>
    </source>
</evidence>
<evidence type="ECO:0000259" key="12">
    <source>
        <dbReference type="PROSITE" id="PS51054"/>
    </source>
</evidence>
<evidence type="ECO:0000256" key="7">
    <source>
        <dbReference type="ARBA" id="ARBA00023163"/>
    </source>
</evidence>
<feature type="compositionally biased region" description="Polar residues" evidence="10">
    <location>
        <begin position="315"/>
        <end position="324"/>
    </location>
</feature>
<dbReference type="InterPro" id="IPR003650">
    <property type="entry name" value="Orange_dom"/>
</dbReference>
<feature type="region of interest" description="Disordered" evidence="10">
    <location>
        <begin position="372"/>
        <end position="422"/>
    </location>
</feature>
<protein>
    <recommendedName>
        <fullName evidence="15">Hairy/enhancer-of-split related with YRPW motif protein</fullName>
    </recommendedName>
</protein>
<dbReference type="SMART" id="SM00511">
    <property type="entry name" value="ORANGE"/>
    <property type="match status" value="1"/>
</dbReference>
<feature type="domain" description="BHLH" evidence="11">
    <location>
        <begin position="176"/>
        <end position="231"/>
    </location>
</feature>
<dbReference type="EMBL" id="KZ308231">
    <property type="protein sequence ID" value="KAG8225249.1"/>
    <property type="molecule type" value="Genomic_DNA"/>
</dbReference>
<evidence type="ECO:0000256" key="2">
    <source>
        <dbReference type="ARBA" id="ARBA00022473"/>
    </source>
</evidence>
<dbReference type="OrthoDB" id="6371181at2759"/>
<feature type="compositionally biased region" description="Low complexity" evidence="10">
    <location>
        <begin position="372"/>
        <end position="381"/>
    </location>
</feature>
<evidence type="ECO:0000256" key="9">
    <source>
        <dbReference type="ARBA" id="ARBA00038262"/>
    </source>
</evidence>
<feature type="compositionally biased region" description="Pro residues" evidence="10">
    <location>
        <begin position="326"/>
        <end position="339"/>
    </location>
</feature>
<dbReference type="PROSITE" id="PS51054">
    <property type="entry name" value="ORANGE"/>
    <property type="match status" value="1"/>
</dbReference>
<dbReference type="GO" id="GO:0005634">
    <property type="term" value="C:nucleus"/>
    <property type="evidence" value="ECO:0007669"/>
    <property type="project" value="UniProtKB-SubCell"/>
</dbReference>
<feature type="compositionally biased region" description="Basic residues" evidence="10">
    <location>
        <begin position="10"/>
        <end position="20"/>
    </location>
</feature>
<evidence type="ECO:0000256" key="6">
    <source>
        <dbReference type="ARBA" id="ARBA00023125"/>
    </source>
</evidence>
<evidence type="ECO:0000256" key="10">
    <source>
        <dbReference type="SAM" id="MobiDB-lite"/>
    </source>
</evidence>
<name>A0A8K0JZ79_LADFU</name>
<keyword evidence="7" id="KW-0804">Transcription</keyword>
<evidence type="ECO:0000256" key="8">
    <source>
        <dbReference type="ARBA" id="ARBA00023242"/>
    </source>
</evidence>
<accession>A0A8K0JZ79</accession>
<dbReference type="AlphaFoldDB" id="A0A8K0JZ79"/>
<dbReference type="CDD" id="cd19748">
    <property type="entry name" value="bHLH-O_HEY1"/>
    <property type="match status" value="1"/>
</dbReference>
<dbReference type="GO" id="GO:0046983">
    <property type="term" value="F:protein dimerization activity"/>
    <property type="evidence" value="ECO:0007669"/>
    <property type="project" value="InterPro"/>
</dbReference>
<dbReference type="SUPFAM" id="SSF158457">
    <property type="entry name" value="Orange domain-like"/>
    <property type="match status" value="1"/>
</dbReference>
<keyword evidence="2" id="KW-0217">Developmental protein</keyword>
<feature type="region of interest" description="Disordered" evidence="10">
    <location>
        <begin position="1"/>
        <end position="27"/>
    </location>
</feature>
<organism evidence="13 14">
    <name type="scientific">Ladona fulva</name>
    <name type="common">Scarce chaser dragonfly</name>
    <name type="synonym">Libellula fulva</name>
    <dbReference type="NCBI Taxonomy" id="123851"/>
    <lineage>
        <taxon>Eukaryota</taxon>
        <taxon>Metazoa</taxon>
        <taxon>Ecdysozoa</taxon>
        <taxon>Arthropoda</taxon>
        <taxon>Hexapoda</taxon>
        <taxon>Insecta</taxon>
        <taxon>Pterygota</taxon>
        <taxon>Palaeoptera</taxon>
        <taxon>Odonata</taxon>
        <taxon>Epiprocta</taxon>
        <taxon>Anisoptera</taxon>
        <taxon>Libelluloidea</taxon>
        <taxon>Libellulidae</taxon>
        <taxon>Ladona</taxon>
    </lineage>
</organism>
<dbReference type="InterPro" id="IPR050370">
    <property type="entry name" value="HES_HEY"/>
</dbReference>
<feature type="domain" description="Orange" evidence="12">
    <location>
        <begin position="254"/>
        <end position="286"/>
    </location>
</feature>
<keyword evidence="6" id="KW-0238">DNA-binding</keyword>
<feature type="region of interest" description="Disordered" evidence="10">
    <location>
        <begin position="294"/>
        <end position="350"/>
    </location>
</feature>
<dbReference type="InterPro" id="IPR036638">
    <property type="entry name" value="HLH_DNA-bd_sf"/>
</dbReference>
<keyword evidence="4" id="KW-0914">Notch signaling pathway</keyword>
<dbReference type="InterPro" id="IPR011598">
    <property type="entry name" value="bHLH_dom"/>
</dbReference>
<dbReference type="Gene3D" id="6.10.250.980">
    <property type="match status" value="1"/>
</dbReference>
<feature type="compositionally biased region" description="Polar residues" evidence="10">
    <location>
        <begin position="411"/>
        <end position="420"/>
    </location>
</feature>
<sequence length="481" mass="51678">MLAKTSSGARARHAHAHRPTYARAPSGEPLIGRHRVLRKTAFLLRRLRCNVLSKLFDGTLGSSTTAQLDNHGQNPSAARVPDAAKLWGSRAFGGGAVAPSFPGSLLPPPPYPGAEEAAARLSGGRWSGRGGSVTDSDCEDVFSEESSSKDSRCLITNCFSRCSSPSENADSCHMMSRKRRRGIIEKRRRDRINCSLSELRRLVPTAFEKQGSAKLEKAEILQLTVDHLKTLHAKGTDAFNRDPHKFAMDYHGLGFRECAAEVARYLVTVEGLDVQDPLRLRLMSHLQCFAAQRELSSSSSPTTPSYPTATPPSWGFTTPHNMYQSPPGPPPPPPPPAPPSSTSSSLNTPSAMAPLIDAFGVLDPLSIPVTTTSAISTGSGSRYPTNAGHPSAFMPSQHQYGGHQEVPATSAPPTSSHQVQSIASPSIAPNISYHHLTSAQPSYHHQHHMPPSVPTVSSAQSFPSPGGQMKPYRPWGAEVAY</sequence>
<dbReference type="PROSITE" id="PS50888">
    <property type="entry name" value="BHLH"/>
    <property type="match status" value="1"/>
</dbReference>
<keyword evidence="14" id="KW-1185">Reference proteome</keyword>
<feature type="compositionally biased region" description="Low complexity" evidence="10">
    <location>
        <begin position="340"/>
        <end position="350"/>
    </location>
</feature>
<dbReference type="GO" id="GO:0007219">
    <property type="term" value="P:Notch signaling pathway"/>
    <property type="evidence" value="ECO:0007669"/>
    <property type="project" value="UniProtKB-KW"/>
</dbReference>
<evidence type="ECO:0008006" key="15">
    <source>
        <dbReference type="Google" id="ProtNLM"/>
    </source>
</evidence>
<evidence type="ECO:0000256" key="1">
    <source>
        <dbReference type="ARBA" id="ARBA00004123"/>
    </source>
</evidence>
<dbReference type="Pfam" id="PF00010">
    <property type="entry name" value="HLH"/>
    <property type="match status" value="1"/>
</dbReference>
<feature type="compositionally biased region" description="Polar residues" evidence="10">
    <location>
        <begin position="454"/>
        <end position="463"/>
    </location>
</feature>
<gene>
    <name evidence="13" type="ORF">J437_LFUL008786</name>
</gene>